<reference evidence="2 3" key="1">
    <citation type="submission" date="2016-04" db="EMBL/GenBank/DDBJ databases">
        <title>Genome analyses suggest a sexual origin of heterokaryosis in a supposedly ancient asexual fungus.</title>
        <authorList>
            <person name="Ropars J."/>
            <person name="Sedzielewska K."/>
            <person name="Noel J."/>
            <person name="Charron P."/>
            <person name="Farinelli L."/>
            <person name="Marton T."/>
            <person name="Kruger M."/>
            <person name="Pelin A."/>
            <person name="Brachmann A."/>
            <person name="Corradi N."/>
        </authorList>
    </citation>
    <scope>NUCLEOTIDE SEQUENCE [LARGE SCALE GENOMIC DNA]</scope>
    <source>
        <strain evidence="2 3">C2</strain>
    </source>
</reference>
<gene>
    <name evidence="2" type="ORF">RhiirC2_716683</name>
</gene>
<protein>
    <submittedName>
        <fullName evidence="2">Uncharacterized protein</fullName>
    </submittedName>
</protein>
<sequence length="118" mass="13883">MGSSQITGKYEKKITNVHSLHKIKNLSKRIDRMDKRILEIENEKSKFEGKVIQLEEDNAQLEKDNILLRNENIELKNENIQLKAWIDEMENNNIPLVNEDTKYGNVSKNELTKTSQYH</sequence>
<feature type="coiled-coil region" evidence="1">
    <location>
        <begin position="23"/>
        <end position="92"/>
    </location>
</feature>
<proteinExistence type="predicted"/>
<accession>A0A2N1MQF4</accession>
<keyword evidence="1" id="KW-0175">Coiled coil</keyword>
<evidence type="ECO:0000313" key="2">
    <source>
        <dbReference type="EMBL" id="PKK63863.1"/>
    </source>
</evidence>
<dbReference type="EMBL" id="LLXL01001555">
    <property type="protein sequence ID" value="PKK63863.1"/>
    <property type="molecule type" value="Genomic_DNA"/>
</dbReference>
<evidence type="ECO:0000313" key="3">
    <source>
        <dbReference type="Proteomes" id="UP000233469"/>
    </source>
</evidence>
<evidence type="ECO:0000256" key="1">
    <source>
        <dbReference type="SAM" id="Coils"/>
    </source>
</evidence>
<comment type="caution">
    <text evidence="2">The sequence shown here is derived from an EMBL/GenBank/DDBJ whole genome shotgun (WGS) entry which is preliminary data.</text>
</comment>
<dbReference type="VEuPathDB" id="FungiDB:RhiirFUN_000953"/>
<dbReference type="Proteomes" id="UP000233469">
    <property type="component" value="Unassembled WGS sequence"/>
</dbReference>
<name>A0A2N1MQF4_9GLOM</name>
<reference evidence="2 3" key="2">
    <citation type="submission" date="2017-10" db="EMBL/GenBank/DDBJ databases">
        <title>Extensive intraspecific genome diversity in a model arbuscular mycorrhizal fungus.</title>
        <authorList>
            <person name="Chen E.C.H."/>
            <person name="Morin E."/>
            <person name="Baudet D."/>
            <person name="Noel J."/>
            <person name="Ndikumana S."/>
            <person name="Charron P."/>
            <person name="St-Onge C."/>
            <person name="Giorgi J."/>
            <person name="Grigoriev I.V."/>
            <person name="Roux C."/>
            <person name="Martin F.M."/>
            <person name="Corradi N."/>
        </authorList>
    </citation>
    <scope>NUCLEOTIDE SEQUENCE [LARGE SCALE GENOMIC DNA]</scope>
    <source>
        <strain evidence="2 3">C2</strain>
    </source>
</reference>
<dbReference type="AlphaFoldDB" id="A0A2N1MQF4"/>
<organism evidence="2 3">
    <name type="scientific">Rhizophagus irregularis</name>
    <dbReference type="NCBI Taxonomy" id="588596"/>
    <lineage>
        <taxon>Eukaryota</taxon>
        <taxon>Fungi</taxon>
        <taxon>Fungi incertae sedis</taxon>
        <taxon>Mucoromycota</taxon>
        <taxon>Glomeromycotina</taxon>
        <taxon>Glomeromycetes</taxon>
        <taxon>Glomerales</taxon>
        <taxon>Glomeraceae</taxon>
        <taxon>Rhizophagus</taxon>
    </lineage>
</organism>